<feature type="domain" description="GGDEF" evidence="2">
    <location>
        <begin position="24"/>
        <end position="156"/>
    </location>
</feature>
<evidence type="ECO:0000259" key="2">
    <source>
        <dbReference type="PROSITE" id="PS50887"/>
    </source>
</evidence>
<evidence type="ECO:0000259" key="1">
    <source>
        <dbReference type="PROSITE" id="PS50883"/>
    </source>
</evidence>
<gene>
    <name evidence="3" type="ORF">J2T07_002353</name>
</gene>
<sequence length="417" mass="46527">MSERRADILPAVQVILDRVVPDSGWRAVLVVRLQGMREAQLRFGYDFGNAIMLAARERLVEAVRHVDTVFVAGDDSFVVVLPSVRNRTHALLAATRIVGAFDTPLLRGERPWHGRPVVGVAVHPEHGTSAELLYRRAELAHDEAQRVGEPFALYQPDATPVEILYGELREDIEANRLHVAFQPLRDLRSGEVVRVESLSRWTTTAQIHVAPADFVQFAERSDLIVPLTRWSLNASLRHAAALHRGGCPLDVAINLSPRVFAEQGFAEQMIGAMDIWGVPPETVIVEITETALLTDLDMSVRVLRSLRDRGVRVAIDDFGTGYASFAYLRHFPATELKIDRTFVDAMNTDRRTELLVQAMVDVAHRLGMEAVAEGVENEETLLRLVEMDCDLVQGYHIGQPVRAEDFVVERLAAVSLM</sequence>
<proteinExistence type="predicted"/>
<dbReference type="InterPro" id="IPR001633">
    <property type="entry name" value="EAL_dom"/>
</dbReference>
<dbReference type="InterPro" id="IPR029787">
    <property type="entry name" value="Nucleotide_cyclase"/>
</dbReference>
<dbReference type="EMBL" id="JAUSSK010000003">
    <property type="protein sequence ID" value="MDQ0010163.1"/>
    <property type="molecule type" value="Genomic_DNA"/>
</dbReference>
<dbReference type="SUPFAM" id="SSF55073">
    <property type="entry name" value="Nucleotide cyclase"/>
    <property type="match status" value="1"/>
</dbReference>
<dbReference type="InterPro" id="IPR000160">
    <property type="entry name" value="GGDEF_dom"/>
</dbReference>
<accession>A0ABT9T0Y1</accession>
<evidence type="ECO:0000313" key="3">
    <source>
        <dbReference type="EMBL" id="MDQ0010163.1"/>
    </source>
</evidence>
<comment type="caution">
    <text evidence="3">The sequence shown here is derived from an EMBL/GenBank/DDBJ whole genome shotgun (WGS) entry which is preliminary data.</text>
</comment>
<dbReference type="PROSITE" id="PS50883">
    <property type="entry name" value="EAL"/>
    <property type="match status" value="1"/>
</dbReference>
<dbReference type="PROSITE" id="PS50887">
    <property type="entry name" value="GGDEF"/>
    <property type="match status" value="1"/>
</dbReference>
<dbReference type="Pfam" id="PF00563">
    <property type="entry name" value="EAL"/>
    <property type="match status" value="1"/>
</dbReference>
<dbReference type="CDD" id="cd01948">
    <property type="entry name" value="EAL"/>
    <property type="match status" value="1"/>
</dbReference>
<dbReference type="PANTHER" id="PTHR33121:SF70">
    <property type="entry name" value="SIGNALING PROTEIN YKOW"/>
    <property type="match status" value="1"/>
</dbReference>
<dbReference type="InterPro" id="IPR050706">
    <property type="entry name" value="Cyclic-di-GMP_PDE-like"/>
</dbReference>
<dbReference type="SUPFAM" id="SSF141868">
    <property type="entry name" value="EAL domain-like"/>
    <property type="match status" value="1"/>
</dbReference>
<protein>
    <submittedName>
        <fullName evidence="3">EAL domain-containing protein (Putative c-di-GMP-specific phosphodiesterase class I)</fullName>
    </submittedName>
</protein>
<keyword evidence="4" id="KW-1185">Reference proteome</keyword>
<dbReference type="InterPro" id="IPR043128">
    <property type="entry name" value="Rev_trsase/Diguanyl_cyclase"/>
</dbReference>
<dbReference type="Gene3D" id="3.30.70.270">
    <property type="match status" value="1"/>
</dbReference>
<evidence type="ECO:0000313" key="4">
    <source>
        <dbReference type="Proteomes" id="UP001237737"/>
    </source>
</evidence>
<dbReference type="RefSeq" id="WP_306850197.1">
    <property type="nucleotide sequence ID" value="NZ_JAUSSK010000003.1"/>
</dbReference>
<dbReference type="InterPro" id="IPR035919">
    <property type="entry name" value="EAL_sf"/>
</dbReference>
<name>A0ABT9T0Y1_9GAMM</name>
<dbReference type="SMART" id="SM00052">
    <property type="entry name" value="EAL"/>
    <property type="match status" value="1"/>
</dbReference>
<dbReference type="Gene3D" id="3.20.20.450">
    <property type="entry name" value="EAL domain"/>
    <property type="match status" value="1"/>
</dbReference>
<organism evidence="3 4">
    <name type="scientific">Luteibacter jiangsuensis</name>
    <dbReference type="NCBI Taxonomy" id="637577"/>
    <lineage>
        <taxon>Bacteria</taxon>
        <taxon>Pseudomonadati</taxon>
        <taxon>Pseudomonadota</taxon>
        <taxon>Gammaproteobacteria</taxon>
        <taxon>Lysobacterales</taxon>
        <taxon>Rhodanobacteraceae</taxon>
        <taxon>Luteibacter</taxon>
    </lineage>
</organism>
<dbReference type="PANTHER" id="PTHR33121">
    <property type="entry name" value="CYCLIC DI-GMP PHOSPHODIESTERASE PDEF"/>
    <property type="match status" value="1"/>
</dbReference>
<dbReference type="Pfam" id="PF00990">
    <property type="entry name" value="GGDEF"/>
    <property type="match status" value="1"/>
</dbReference>
<feature type="domain" description="EAL" evidence="1">
    <location>
        <begin position="161"/>
        <end position="414"/>
    </location>
</feature>
<dbReference type="SMART" id="SM00267">
    <property type="entry name" value="GGDEF"/>
    <property type="match status" value="1"/>
</dbReference>
<dbReference type="Proteomes" id="UP001237737">
    <property type="component" value="Unassembled WGS sequence"/>
</dbReference>
<reference evidence="3 4" key="1">
    <citation type="submission" date="2023-07" db="EMBL/GenBank/DDBJ databases">
        <title>Sorghum-associated microbial communities from plants grown in Nebraska, USA.</title>
        <authorList>
            <person name="Schachtman D."/>
        </authorList>
    </citation>
    <scope>NUCLEOTIDE SEQUENCE [LARGE SCALE GENOMIC DNA]</scope>
    <source>
        <strain evidence="3 4">CC60</strain>
    </source>
</reference>